<dbReference type="GO" id="GO:0042274">
    <property type="term" value="P:ribosomal small subunit biogenesis"/>
    <property type="evidence" value="ECO:0007669"/>
    <property type="project" value="UniProtKB-UniRule"/>
</dbReference>
<organism evidence="14 15">
    <name type="scientific">Oceanobacillus polygoni</name>
    <dbReference type="NCBI Taxonomy" id="1235259"/>
    <lineage>
        <taxon>Bacteria</taxon>
        <taxon>Bacillati</taxon>
        <taxon>Bacillota</taxon>
        <taxon>Bacilli</taxon>
        <taxon>Bacillales</taxon>
        <taxon>Bacillaceae</taxon>
        <taxon>Oceanobacillus</taxon>
    </lineage>
</organism>
<keyword evidence="7 10" id="KW-0862">Zinc</keyword>
<keyword evidence="4 10" id="KW-0699">rRNA-binding</keyword>
<keyword evidence="15" id="KW-1185">Reference proteome</keyword>
<dbReference type="GO" id="GO:0046872">
    <property type="term" value="F:metal ion binding"/>
    <property type="evidence" value="ECO:0007669"/>
    <property type="project" value="UniProtKB-KW"/>
</dbReference>
<feature type="binding site" evidence="10">
    <location>
        <begin position="198"/>
        <end position="206"/>
    </location>
    <ligand>
        <name>GTP</name>
        <dbReference type="ChEBI" id="CHEBI:37565"/>
    </ligand>
</feature>
<dbReference type="PANTHER" id="PTHR32120:SF10">
    <property type="entry name" value="SMALL RIBOSOMAL SUBUNIT BIOGENESIS GTPASE RSGA"/>
    <property type="match status" value="1"/>
</dbReference>
<feature type="compositionally biased region" description="Basic residues" evidence="11">
    <location>
        <begin position="336"/>
        <end position="354"/>
    </location>
</feature>
<dbReference type="PROSITE" id="PS50936">
    <property type="entry name" value="ENGC_GTPASE"/>
    <property type="match status" value="1"/>
</dbReference>
<dbReference type="SUPFAM" id="SSF50249">
    <property type="entry name" value="Nucleic acid-binding proteins"/>
    <property type="match status" value="1"/>
</dbReference>
<accession>A0A9X0YV84</accession>
<evidence type="ECO:0000256" key="4">
    <source>
        <dbReference type="ARBA" id="ARBA00022730"/>
    </source>
</evidence>
<dbReference type="HAMAP" id="MF_01820">
    <property type="entry name" value="GTPase_RsgA"/>
    <property type="match status" value="1"/>
</dbReference>
<feature type="binding site" evidence="10">
    <location>
        <begin position="144"/>
        <end position="147"/>
    </location>
    <ligand>
        <name>GTP</name>
        <dbReference type="ChEBI" id="CHEBI:37565"/>
    </ligand>
</feature>
<feature type="compositionally biased region" description="Basic and acidic residues" evidence="11">
    <location>
        <begin position="323"/>
        <end position="335"/>
    </location>
</feature>
<feature type="binding site" evidence="10">
    <location>
        <position position="284"/>
    </location>
    <ligand>
        <name>Zn(2+)</name>
        <dbReference type="ChEBI" id="CHEBI:29105"/>
    </ligand>
</feature>
<feature type="domain" description="EngC GTPase" evidence="12">
    <location>
        <begin position="105"/>
        <end position="254"/>
    </location>
</feature>
<dbReference type="NCBIfam" id="TIGR00157">
    <property type="entry name" value="ribosome small subunit-dependent GTPase A"/>
    <property type="match status" value="1"/>
</dbReference>
<evidence type="ECO:0000256" key="2">
    <source>
        <dbReference type="ARBA" id="ARBA00022517"/>
    </source>
</evidence>
<comment type="function">
    <text evidence="10">One of several proteins that assist in the late maturation steps of the functional core of the 30S ribosomal subunit. Helps release RbfA from mature subunits. May play a role in the assembly of ribosomal proteins into the subunit. Circularly permuted GTPase that catalyzes slow GTP hydrolysis, GTPase activity is stimulated by the 30S ribosomal subunit.</text>
</comment>
<comment type="subunit">
    <text evidence="10">Monomer. Associates with 30S ribosomal subunit, binds 16S rRNA.</text>
</comment>
<feature type="region of interest" description="Disordered" evidence="11">
    <location>
        <begin position="323"/>
        <end position="354"/>
    </location>
</feature>
<evidence type="ECO:0000256" key="1">
    <source>
        <dbReference type="ARBA" id="ARBA00022490"/>
    </source>
</evidence>
<keyword evidence="5 10" id="KW-0547">Nucleotide-binding</keyword>
<evidence type="ECO:0000256" key="5">
    <source>
        <dbReference type="ARBA" id="ARBA00022741"/>
    </source>
</evidence>
<evidence type="ECO:0000259" key="13">
    <source>
        <dbReference type="PROSITE" id="PS51721"/>
    </source>
</evidence>
<dbReference type="SUPFAM" id="SSF52540">
    <property type="entry name" value="P-loop containing nucleoside triphosphate hydrolases"/>
    <property type="match status" value="1"/>
</dbReference>
<dbReference type="InterPro" id="IPR027417">
    <property type="entry name" value="P-loop_NTPase"/>
</dbReference>
<keyword evidence="3 10" id="KW-0479">Metal-binding</keyword>
<keyword evidence="8 10" id="KW-0694">RNA-binding</keyword>
<dbReference type="EC" id="3.6.1.-" evidence="10"/>
<evidence type="ECO:0000256" key="8">
    <source>
        <dbReference type="ARBA" id="ARBA00022884"/>
    </source>
</evidence>
<evidence type="ECO:0000256" key="10">
    <source>
        <dbReference type="HAMAP-Rule" id="MF_01820"/>
    </source>
</evidence>
<dbReference type="Gene3D" id="3.40.50.300">
    <property type="entry name" value="P-loop containing nucleotide triphosphate hydrolases"/>
    <property type="match status" value="1"/>
</dbReference>
<comment type="cofactor">
    <cofactor evidence="10">
        <name>Zn(2+)</name>
        <dbReference type="ChEBI" id="CHEBI:29105"/>
    </cofactor>
    <text evidence="10">Binds 1 zinc ion per subunit.</text>
</comment>
<dbReference type="GO" id="GO:0003924">
    <property type="term" value="F:GTPase activity"/>
    <property type="evidence" value="ECO:0007669"/>
    <property type="project" value="UniProtKB-UniRule"/>
</dbReference>
<dbReference type="GO" id="GO:0019843">
    <property type="term" value="F:rRNA binding"/>
    <property type="evidence" value="ECO:0007669"/>
    <property type="project" value="UniProtKB-KW"/>
</dbReference>
<reference evidence="14" key="1">
    <citation type="submission" date="2021-03" db="EMBL/GenBank/DDBJ databases">
        <title>Genomic Encyclopedia of Type Strains, Phase IV (KMG-IV): sequencing the most valuable type-strain genomes for metagenomic binning, comparative biology and taxonomic classification.</title>
        <authorList>
            <person name="Goeker M."/>
        </authorList>
    </citation>
    <scope>NUCLEOTIDE SEQUENCE</scope>
    <source>
        <strain evidence="14">DSM 107338</strain>
    </source>
</reference>
<keyword evidence="6 10" id="KW-0378">Hydrolase</keyword>
<evidence type="ECO:0000256" key="9">
    <source>
        <dbReference type="ARBA" id="ARBA00023134"/>
    </source>
</evidence>
<dbReference type="AlphaFoldDB" id="A0A9X0YV84"/>
<name>A0A9X0YV84_9BACI</name>
<dbReference type="InterPro" id="IPR004881">
    <property type="entry name" value="Ribosome_biogen_GTPase_RsgA"/>
</dbReference>
<protein>
    <recommendedName>
        <fullName evidence="10">Small ribosomal subunit biogenesis GTPase RsgA</fullName>
        <ecNumber evidence="10">3.6.1.-</ecNumber>
    </recommendedName>
</protein>
<dbReference type="EMBL" id="JAGGMB010000015">
    <property type="protein sequence ID" value="MBP2079323.1"/>
    <property type="molecule type" value="Genomic_DNA"/>
</dbReference>
<dbReference type="GO" id="GO:0005737">
    <property type="term" value="C:cytoplasm"/>
    <property type="evidence" value="ECO:0007669"/>
    <property type="project" value="UniProtKB-SubCell"/>
</dbReference>
<dbReference type="InterPro" id="IPR010914">
    <property type="entry name" value="RsgA_GTPase_dom"/>
</dbReference>
<dbReference type="PROSITE" id="PS51721">
    <property type="entry name" value="G_CP"/>
    <property type="match status" value="1"/>
</dbReference>
<evidence type="ECO:0000256" key="7">
    <source>
        <dbReference type="ARBA" id="ARBA00022833"/>
    </source>
</evidence>
<evidence type="ECO:0000256" key="3">
    <source>
        <dbReference type="ARBA" id="ARBA00022723"/>
    </source>
</evidence>
<dbReference type="PANTHER" id="PTHR32120">
    <property type="entry name" value="SMALL RIBOSOMAL SUBUNIT BIOGENESIS GTPASE RSGA"/>
    <property type="match status" value="1"/>
</dbReference>
<sequence>MNNLCKLGWENSNHSTNLEHLARVITVQKNSYRISDGKMEYLAHLSGKFLNETNSTMDYPAVGDWVEAQKLEEEKKAVIRRVLPRKSQFVRQAAGLKTEAQIVAANMDTVFIVNSLNHDLNVRRIERYVLATYDSGATPVIVLTKKDACSQEEVEAAIATVEEVAIGIPIIAVSSVSKDGVAELMEYLPAGRTVTLLGSSGVGKSTLVNTLLGKEVQDTKEIRESDSRGRHTTTHREMFSLPNGALLIDTPGMRELQLWDGESSIDTTFQDVEQLTTECRFTDCRHDTEPGCRVQEALATGELSEARFESYLKLQRELAYEKRKQNQKAKQDEKSRWKHISKFQKEHYKYHKKR</sequence>
<dbReference type="Gene3D" id="2.40.50.140">
    <property type="entry name" value="Nucleic acid-binding proteins"/>
    <property type="match status" value="1"/>
</dbReference>
<dbReference type="GO" id="GO:0005525">
    <property type="term" value="F:GTP binding"/>
    <property type="evidence" value="ECO:0007669"/>
    <property type="project" value="UniProtKB-UniRule"/>
</dbReference>
<feature type="binding site" evidence="10">
    <location>
        <position position="292"/>
    </location>
    <ligand>
        <name>Zn(2+)</name>
        <dbReference type="ChEBI" id="CHEBI:29105"/>
    </ligand>
</feature>
<evidence type="ECO:0000313" key="15">
    <source>
        <dbReference type="Proteomes" id="UP001138793"/>
    </source>
</evidence>
<dbReference type="Pfam" id="PF03193">
    <property type="entry name" value="RsgA_GTPase"/>
    <property type="match status" value="1"/>
</dbReference>
<dbReference type="Proteomes" id="UP001138793">
    <property type="component" value="Unassembled WGS sequence"/>
</dbReference>
<dbReference type="Gene3D" id="1.10.40.50">
    <property type="entry name" value="Probable gtpase engc, domain 3"/>
    <property type="match status" value="1"/>
</dbReference>
<dbReference type="InterPro" id="IPR030378">
    <property type="entry name" value="G_CP_dom"/>
</dbReference>
<evidence type="ECO:0000313" key="14">
    <source>
        <dbReference type="EMBL" id="MBP2079323.1"/>
    </source>
</evidence>
<keyword evidence="1 10" id="KW-0963">Cytoplasm</keyword>
<gene>
    <name evidence="10" type="primary">rsgA</name>
    <name evidence="14" type="ORF">J2Z64_003621</name>
</gene>
<evidence type="ECO:0000256" key="11">
    <source>
        <dbReference type="SAM" id="MobiDB-lite"/>
    </source>
</evidence>
<evidence type="ECO:0000259" key="12">
    <source>
        <dbReference type="PROSITE" id="PS50936"/>
    </source>
</evidence>
<evidence type="ECO:0000256" key="6">
    <source>
        <dbReference type="ARBA" id="ARBA00022801"/>
    </source>
</evidence>
<dbReference type="CDD" id="cd01854">
    <property type="entry name" value="YjeQ_EngC"/>
    <property type="match status" value="1"/>
</dbReference>
<feature type="binding site" evidence="10">
    <location>
        <position position="279"/>
    </location>
    <ligand>
        <name>Zn(2+)</name>
        <dbReference type="ChEBI" id="CHEBI:29105"/>
    </ligand>
</feature>
<comment type="caution">
    <text evidence="14">The sequence shown here is derived from an EMBL/GenBank/DDBJ whole genome shotgun (WGS) entry which is preliminary data.</text>
</comment>
<proteinExistence type="inferred from homology"/>
<keyword evidence="9 10" id="KW-0342">GTP-binding</keyword>
<feature type="domain" description="CP-type G" evidence="13">
    <location>
        <begin position="97"/>
        <end position="256"/>
    </location>
</feature>
<keyword evidence="2 10" id="KW-0690">Ribosome biogenesis</keyword>
<dbReference type="InterPro" id="IPR012340">
    <property type="entry name" value="NA-bd_OB-fold"/>
</dbReference>
<comment type="subcellular location">
    <subcellularLocation>
        <location evidence="10">Cytoplasm</location>
    </subcellularLocation>
</comment>
<feature type="binding site" evidence="10">
    <location>
        <position position="286"/>
    </location>
    <ligand>
        <name>Zn(2+)</name>
        <dbReference type="ChEBI" id="CHEBI:29105"/>
    </ligand>
</feature>
<comment type="similarity">
    <text evidence="10">Belongs to the TRAFAC class YlqF/YawG GTPase family. RsgA subfamily.</text>
</comment>